<feature type="compositionally biased region" description="Basic and acidic residues" evidence="1">
    <location>
        <begin position="183"/>
        <end position="200"/>
    </location>
</feature>
<accession>A0A4Y9XNW7</accession>
<feature type="compositionally biased region" description="Basic and acidic residues" evidence="1">
    <location>
        <begin position="1"/>
        <end position="10"/>
    </location>
</feature>
<feature type="region of interest" description="Disordered" evidence="1">
    <location>
        <begin position="149"/>
        <end position="279"/>
    </location>
</feature>
<feature type="region of interest" description="Disordered" evidence="1">
    <location>
        <begin position="1"/>
        <end position="39"/>
    </location>
</feature>
<reference evidence="2 3" key="1">
    <citation type="submission" date="2019-01" db="EMBL/GenBank/DDBJ databases">
        <title>Genome sequencing of the rare red list fungi Fomitopsis rosea.</title>
        <authorList>
            <person name="Buettner E."/>
            <person name="Kellner H."/>
        </authorList>
    </citation>
    <scope>NUCLEOTIDE SEQUENCE [LARGE SCALE GENOMIC DNA]</scope>
    <source>
        <strain evidence="2 3">DSM 105464</strain>
    </source>
</reference>
<feature type="compositionally biased region" description="Basic and acidic residues" evidence="1">
    <location>
        <begin position="228"/>
        <end position="240"/>
    </location>
</feature>
<sequence length="398" mass="44240">MHRANRDTERSGPLGHASGRGAGEPARTKASSPSPEDTERILQLAGRVKAVLQASIADHDEAKAALQHEIINSWPWIQALAGKVKLNAPLILGSAIEQVGSYQGRYQLSAIREDDPSLGRTLPLPHLKKGVDFRRQAAEQKDWWKQAVDVDMEPPQAPAGQKGEQKRDARVSNPVQQLPVEKAGQKHSREEETKGRDEQQGRSAQKRPRYSKPKSKPLVSSSSEDEDALARTRFLHDKSAGKQPQAPAETPKQYEDVSDEEEEEEAEEDALAGKGEAEEDALAGKGAVQRMPIPCDRCLRDEKLCTYSTAKPSGRCERCRGGNACSLTPRSASTNQPFKNKQAGAKAQAWRAWALARQKVNLPVPDLAVWDDTRECWMEDLITWDNRSPWVHHQEKHF</sequence>
<evidence type="ECO:0000313" key="2">
    <source>
        <dbReference type="EMBL" id="TFY50229.1"/>
    </source>
</evidence>
<proteinExistence type="predicted"/>
<comment type="caution">
    <text evidence="2">The sequence shown here is derived from an EMBL/GenBank/DDBJ whole genome shotgun (WGS) entry which is preliminary data.</text>
</comment>
<dbReference type="EMBL" id="SEKV01001605">
    <property type="protein sequence ID" value="TFY50229.1"/>
    <property type="molecule type" value="Genomic_DNA"/>
</dbReference>
<name>A0A4Y9XNW7_9APHY</name>
<gene>
    <name evidence="2" type="ORF">EVJ58_g11135</name>
</gene>
<evidence type="ECO:0000313" key="3">
    <source>
        <dbReference type="Proteomes" id="UP000298390"/>
    </source>
</evidence>
<organism evidence="2 3">
    <name type="scientific">Rhodofomes roseus</name>
    <dbReference type="NCBI Taxonomy" id="34475"/>
    <lineage>
        <taxon>Eukaryota</taxon>
        <taxon>Fungi</taxon>
        <taxon>Dikarya</taxon>
        <taxon>Basidiomycota</taxon>
        <taxon>Agaricomycotina</taxon>
        <taxon>Agaricomycetes</taxon>
        <taxon>Polyporales</taxon>
        <taxon>Rhodofomes</taxon>
    </lineage>
</organism>
<feature type="compositionally biased region" description="Acidic residues" evidence="1">
    <location>
        <begin position="256"/>
        <end position="270"/>
    </location>
</feature>
<feature type="compositionally biased region" description="Basic residues" evidence="1">
    <location>
        <begin position="204"/>
        <end position="215"/>
    </location>
</feature>
<protein>
    <submittedName>
        <fullName evidence="2">Uncharacterized protein</fullName>
    </submittedName>
</protein>
<evidence type="ECO:0000256" key="1">
    <source>
        <dbReference type="SAM" id="MobiDB-lite"/>
    </source>
</evidence>
<dbReference type="Proteomes" id="UP000298390">
    <property type="component" value="Unassembled WGS sequence"/>
</dbReference>
<dbReference type="AlphaFoldDB" id="A0A4Y9XNW7"/>